<dbReference type="PANTHER" id="PTHR34606:SF15">
    <property type="entry name" value="BON DOMAIN-CONTAINING PROTEIN"/>
    <property type="match status" value="1"/>
</dbReference>
<dbReference type="Pfam" id="PF04972">
    <property type="entry name" value="BON"/>
    <property type="match status" value="1"/>
</dbReference>
<dbReference type="NCBIfam" id="NF033157">
    <property type="entry name" value="SWFGD_domain"/>
    <property type="match status" value="1"/>
</dbReference>
<feature type="compositionally biased region" description="Basic and acidic residues" evidence="1">
    <location>
        <begin position="134"/>
        <end position="144"/>
    </location>
</feature>
<organism evidence="3 4">
    <name type="scientific">Chelatococcus caeni</name>
    <dbReference type="NCBI Taxonomy" id="1348468"/>
    <lineage>
        <taxon>Bacteria</taxon>
        <taxon>Pseudomonadati</taxon>
        <taxon>Pseudomonadota</taxon>
        <taxon>Alphaproteobacteria</taxon>
        <taxon>Hyphomicrobiales</taxon>
        <taxon>Chelatococcaceae</taxon>
        <taxon>Chelatococcus</taxon>
    </lineage>
</organism>
<proteinExistence type="predicted"/>
<sequence>MPRERSPWYGDDREYFETDDLRYRDRDYGPISEDEWARQVRRNNPYEDYYERRYGRGYNEWPRRDPRYDLAPTGAGRYSALYEGTYGTGGRRQRQPYGGREHYARDYRARRPEERDFWDKASDEISSWFGDEEAERRRRQDQYRGHGPKGYTRSDERIKEDVSDRLSDDPSLDASGIEVSVESHEVTLSGEVYSRYDKRRAEDIAEDVSGVTHVQNNLRVNARATGPDTGVNTTF</sequence>
<evidence type="ECO:0000259" key="2">
    <source>
        <dbReference type="PROSITE" id="PS50914"/>
    </source>
</evidence>
<dbReference type="RefSeq" id="WP_183316138.1">
    <property type="nucleotide sequence ID" value="NZ_JACIEN010000001.1"/>
</dbReference>
<dbReference type="Gene3D" id="3.30.1340.30">
    <property type="match status" value="1"/>
</dbReference>
<gene>
    <name evidence="3" type="ORF">GGR16_001482</name>
</gene>
<comment type="caution">
    <text evidence="3">The sequence shown here is derived from an EMBL/GenBank/DDBJ whole genome shotgun (WGS) entry which is preliminary data.</text>
</comment>
<evidence type="ECO:0000313" key="3">
    <source>
        <dbReference type="EMBL" id="MBB4016476.1"/>
    </source>
</evidence>
<name>A0A840C0G7_9HYPH</name>
<dbReference type="InterPro" id="IPR047800">
    <property type="entry name" value="SWFGD_dom"/>
</dbReference>
<dbReference type="InterPro" id="IPR007055">
    <property type="entry name" value="BON_dom"/>
</dbReference>
<dbReference type="SMART" id="SM00749">
    <property type="entry name" value="BON"/>
    <property type="match status" value="1"/>
</dbReference>
<feature type="compositionally biased region" description="Basic and acidic residues" evidence="1">
    <location>
        <begin position="152"/>
        <end position="168"/>
    </location>
</feature>
<dbReference type="AlphaFoldDB" id="A0A840C0G7"/>
<dbReference type="PANTHER" id="PTHR34606">
    <property type="entry name" value="BON DOMAIN-CONTAINING PROTEIN"/>
    <property type="match status" value="1"/>
</dbReference>
<keyword evidence="4" id="KW-1185">Reference proteome</keyword>
<dbReference type="InterPro" id="IPR051686">
    <property type="entry name" value="Lipoprotein_DolP"/>
</dbReference>
<evidence type="ECO:0000256" key="1">
    <source>
        <dbReference type="SAM" id="MobiDB-lite"/>
    </source>
</evidence>
<dbReference type="EMBL" id="JACIEN010000001">
    <property type="protein sequence ID" value="MBB4016476.1"/>
    <property type="molecule type" value="Genomic_DNA"/>
</dbReference>
<feature type="region of interest" description="Disordered" evidence="1">
    <location>
        <begin position="83"/>
        <end position="105"/>
    </location>
</feature>
<evidence type="ECO:0000313" key="4">
    <source>
        <dbReference type="Proteomes" id="UP000577362"/>
    </source>
</evidence>
<dbReference type="InterPro" id="IPR014004">
    <property type="entry name" value="Transpt-assoc_nodulatn_dom_bac"/>
</dbReference>
<reference evidence="3 4" key="1">
    <citation type="submission" date="2020-08" db="EMBL/GenBank/DDBJ databases">
        <title>Genomic Encyclopedia of Type Strains, Phase IV (KMG-IV): sequencing the most valuable type-strain genomes for metagenomic binning, comparative biology and taxonomic classification.</title>
        <authorList>
            <person name="Goeker M."/>
        </authorList>
    </citation>
    <scope>NUCLEOTIDE SEQUENCE [LARGE SCALE GENOMIC DNA]</scope>
    <source>
        <strain evidence="3 4">DSM 103737</strain>
    </source>
</reference>
<feature type="region of interest" description="Disordered" evidence="1">
    <location>
        <begin position="132"/>
        <end position="173"/>
    </location>
</feature>
<dbReference type="Proteomes" id="UP000577362">
    <property type="component" value="Unassembled WGS sequence"/>
</dbReference>
<accession>A0A840C0G7</accession>
<dbReference type="PROSITE" id="PS50914">
    <property type="entry name" value="BON"/>
    <property type="match status" value="1"/>
</dbReference>
<feature type="domain" description="BON" evidence="2">
    <location>
        <begin position="154"/>
        <end position="222"/>
    </location>
</feature>
<protein>
    <submittedName>
        <fullName evidence="3">Osmotically-inducible protein OsmY</fullName>
    </submittedName>
</protein>